<keyword evidence="2" id="KW-1185">Reference proteome</keyword>
<gene>
    <name evidence="1" type="ORF">JCR33_11820</name>
</gene>
<dbReference type="AlphaFoldDB" id="A0A934MGB4"/>
<sequence length="90" mass="9617">MTEIEKASADTNPAITTEMLATLGTGQVAYVRAFRSEEVTALFPNVPHLTPGQRLWALLSADGTPIVLADTPQAVLANAMENNLVTVSRH</sequence>
<evidence type="ECO:0000313" key="1">
    <source>
        <dbReference type="EMBL" id="MBJ3776383.1"/>
    </source>
</evidence>
<comment type="caution">
    <text evidence="1">The sequence shown here is derived from an EMBL/GenBank/DDBJ whole genome shotgun (WGS) entry which is preliminary data.</text>
</comment>
<protein>
    <submittedName>
        <fullName evidence="1">DUF1150 domain-containing protein</fullName>
    </submittedName>
</protein>
<dbReference type="Proteomes" id="UP000609531">
    <property type="component" value="Unassembled WGS sequence"/>
</dbReference>
<organism evidence="1 2">
    <name type="scientific">Acuticoccus mangrovi</name>
    <dbReference type="NCBI Taxonomy" id="2796142"/>
    <lineage>
        <taxon>Bacteria</taxon>
        <taxon>Pseudomonadati</taxon>
        <taxon>Pseudomonadota</taxon>
        <taxon>Alphaproteobacteria</taxon>
        <taxon>Hyphomicrobiales</taxon>
        <taxon>Amorphaceae</taxon>
        <taxon>Acuticoccus</taxon>
    </lineage>
</organism>
<dbReference type="Pfam" id="PF06620">
    <property type="entry name" value="DUF1150"/>
    <property type="match status" value="1"/>
</dbReference>
<evidence type="ECO:0000313" key="2">
    <source>
        <dbReference type="Proteomes" id="UP000609531"/>
    </source>
</evidence>
<reference evidence="1" key="1">
    <citation type="submission" date="2020-12" db="EMBL/GenBank/DDBJ databases">
        <title>Bacterial taxonomy.</title>
        <authorList>
            <person name="Pan X."/>
        </authorList>
    </citation>
    <scope>NUCLEOTIDE SEQUENCE</scope>
    <source>
        <strain evidence="1">B2012</strain>
    </source>
</reference>
<dbReference type="EMBL" id="JAEKJA010000008">
    <property type="protein sequence ID" value="MBJ3776383.1"/>
    <property type="molecule type" value="Genomic_DNA"/>
</dbReference>
<name>A0A934MGB4_9HYPH</name>
<dbReference type="RefSeq" id="WP_198882285.1">
    <property type="nucleotide sequence ID" value="NZ_JAEKJA010000008.1"/>
</dbReference>
<accession>A0A934MGB4</accession>
<proteinExistence type="predicted"/>
<dbReference type="InterPro" id="IPR009531">
    <property type="entry name" value="DUF1150"/>
</dbReference>